<evidence type="ECO:0000313" key="5">
    <source>
        <dbReference type="Proteomes" id="UP000437736"/>
    </source>
</evidence>
<evidence type="ECO:0000259" key="3">
    <source>
        <dbReference type="PROSITE" id="PS50887"/>
    </source>
</evidence>
<dbReference type="Proteomes" id="UP000437736">
    <property type="component" value="Unassembled WGS sequence"/>
</dbReference>
<dbReference type="InterPro" id="IPR050469">
    <property type="entry name" value="Diguanylate_Cyclase"/>
</dbReference>
<dbReference type="SUPFAM" id="SSF55073">
    <property type="entry name" value="Nucleotide cyclase"/>
    <property type="match status" value="1"/>
</dbReference>
<dbReference type="Gene3D" id="1.10.490.10">
    <property type="entry name" value="Globins"/>
    <property type="match status" value="1"/>
</dbReference>
<dbReference type="SUPFAM" id="SSF46458">
    <property type="entry name" value="Globin-like"/>
    <property type="match status" value="1"/>
</dbReference>
<sequence>MLDERGSGRLVVTPPDRGLSWSDDDQRIFVGHAAAWAQVVATFVDDLNAMVREVPELRGYFDDEAAVERHRLQAASHLQGMLEDPRDPVPRLRSHQVGMAHIAAGVRPSWYVMAYNRIFPAVHQLEGPDVALPPLALIRRRWLWDNCVTLDAYHEELDRRAGTDPLTGLANRRAIEGAVLAGGRGRCALALLDLDGFKSLNDRLGHVHGDEVLSQLGRALNRAVRRSDLVGRLGGDEFCIWMPDVSAATVTDWCRRVVGALPLERLGLGISAGVALQPDDGEGFAELYEAADTALYRVKRAGKSGFALVASDVVPWGHPLP</sequence>
<organism evidence="4 5">
    <name type="scientific">Acidiferrimicrobium australe</name>
    <dbReference type="NCBI Taxonomy" id="2664430"/>
    <lineage>
        <taxon>Bacteria</taxon>
        <taxon>Bacillati</taxon>
        <taxon>Actinomycetota</taxon>
        <taxon>Acidimicrobiia</taxon>
        <taxon>Acidimicrobiales</taxon>
        <taxon>Acidimicrobiaceae</taxon>
        <taxon>Acidiferrimicrobium</taxon>
    </lineage>
</organism>
<dbReference type="Pfam" id="PF11563">
    <property type="entry name" value="Protoglobin"/>
    <property type="match status" value="1"/>
</dbReference>
<dbReference type="CDD" id="cd01949">
    <property type="entry name" value="GGDEF"/>
    <property type="match status" value="1"/>
</dbReference>
<dbReference type="NCBIfam" id="TIGR00254">
    <property type="entry name" value="GGDEF"/>
    <property type="match status" value="1"/>
</dbReference>
<dbReference type="PROSITE" id="PS50887">
    <property type="entry name" value="GGDEF"/>
    <property type="match status" value="1"/>
</dbReference>
<dbReference type="InterPro" id="IPR012292">
    <property type="entry name" value="Globin/Proto"/>
</dbReference>
<dbReference type="SMART" id="SM00267">
    <property type="entry name" value="GGDEF"/>
    <property type="match status" value="1"/>
</dbReference>
<accession>A0ABW9QP70</accession>
<evidence type="ECO:0000256" key="1">
    <source>
        <dbReference type="ARBA" id="ARBA00015125"/>
    </source>
</evidence>
<evidence type="ECO:0000256" key="2">
    <source>
        <dbReference type="ARBA" id="ARBA00029839"/>
    </source>
</evidence>
<feature type="domain" description="GGDEF" evidence="3">
    <location>
        <begin position="185"/>
        <end position="311"/>
    </location>
</feature>
<dbReference type="PANTHER" id="PTHR45138:SF9">
    <property type="entry name" value="DIGUANYLATE CYCLASE DGCM-RELATED"/>
    <property type="match status" value="1"/>
</dbReference>
<dbReference type="InterPro" id="IPR044398">
    <property type="entry name" value="Globin-sensor_dom"/>
</dbReference>
<dbReference type="Gene3D" id="3.30.70.270">
    <property type="match status" value="1"/>
</dbReference>
<name>A0ABW9QP70_9ACTN</name>
<dbReference type="Pfam" id="PF00990">
    <property type="entry name" value="GGDEF"/>
    <property type="match status" value="1"/>
</dbReference>
<dbReference type="InterPro" id="IPR000160">
    <property type="entry name" value="GGDEF_dom"/>
</dbReference>
<evidence type="ECO:0000313" key="4">
    <source>
        <dbReference type="EMBL" id="MST31600.1"/>
    </source>
</evidence>
<dbReference type="InterPro" id="IPR043128">
    <property type="entry name" value="Rev_trsase/Diguanyl_cyclase"/>
</dbReference>
<reference evidence="4 5" key="1">
    <citation type="submission" date="2019-11" db="EMBL/GenBank/DDBJ databases">
        <title>Acidiferrimicrobium australis gen. nov., sp. nov., an acidophilic and obligately heterotrophic, member of the Actinobacteria that catalyses dissimilatory oxido- reduction of iron isolated from metal-rich acidic water in Chile.</title>
        <authorList>
            <person name="Gonzalez D."/>
            <person name="Huber K."/>
            <person name="Hedrich S."/>
            <person name="Rojas-Villalobos C."/>
            <person name="Quatrini R."/>
            <person name="Dinamarca M.A."/>
            <person name="Schwarz A."/>
            <person name="Canales C."/>
            <person name="Nancucheo I."/>
        </authorList>
    </citation>
    <scope>NUCLEOTIDE SEQUENCE [LARGE SCALE GENOMIC DNA]</scope>
    <source>
        <strain evidence="4 5">USS-CCA1</strain>
    </source>
</reference>
<dbReference type="EMBL" id="WJHE01000103">
    <property type="protein sequence ID" value="MST31600.1"/>
    <property type="molecule type" value="Genomic_DNA"/>
</dbReference>
<gene>
    <name evidence="4" type="ORF">GHK86_02490</name>
</gene>
<comment type="caution">
    <text evidence="4">The sequence shown here is derived from an EMBL/GenBank/DDBJ whole genome shotgun (WGS) entry which is preliminary data.</text>
</comment>
<dbReference type="InterPro" id="IPR009050">
    <property type="entry name" value="Globin-like_sf"/>
</dbReference>
<dbReference type="PANTHER" id="PTHR45138">
    <property type="entry name" value="REGULATORY COMPONENTS OF SENSORY TRANSDUCTION SYSTEM"/>
    <property type="match status" value="1"/>
</dbReference>
<protein>
    <recommendedName>
        <fullName evidence="1">Diguanylate cyclase DosC</fullName>
    </recommendedName>
    <alternativeName>
        <fullName evidence="2">Direct oxygen-sensing cyclase</fullName>
    </alternativeName>
</protein>
<dbReference type="InterPro" id="IPR029787">
    <property type="entry name" value="Nucleotide_cyclase"/>
</dbReference>
<proteinExistence type="predicted"/>
<keyword evidence="5" id="KW-1185">Reference proteome</keyword>